<keyword evidence="9" id="KW-1185">Reference proteome</keyword>
<feature type="transmembrane region" description="Helical" evidence="6">
    <location>
        <begin position="556"/>
        <end position="578"/>
    </location>
</feature>
<feature type="transmembrane region" description="Helical" evidence="6">
    <location>
        <begin position="584"/>
        <end position="605"/>
    </location>
</feature>
<keyword evidence="5 6" id="KW-0472">Membrane</keyword>
<proteinExistence type="inferred from homology"/>
<keyword evidence="3 6" id="KW-0812">Transmembrane</keyword>
<feature type="transmembrane region" description="Helical" evidence="6">
    <location>
        <begin position="498"/>
        <end position="522"/>
    </location>
</feature>
<name>A0ABS5L9K3_9BACI</name>
<dbReference type="Pfam" id="PF02687">
    <property type="entry name" value="FtsX"/>
    <property type="match status" value="1"/>
</dbReference>
<dbReference type="PANTHER" id="PTHR46795">
    <property type="entry name" value="ABC TRANSPORTER PERMEASE-RELATED-RELATED"/>
    <property type="match status" value="1"/>
</dbReference>
<evidence type="ECO:0000256" key="1">
    <source>
        <dbReference type="ARBA" id="ARBA00004651"/>
    </source>
</evidence>
<evidence type="ECO:0000256" key="4">
    <source>
        <dbReference type="ARBA" id="ARBA00022989"/>
    </source>
</evidence>
<dbReference type="EMBL" id="JAGVRK010000001">
    <property type="protein sequence ID" value="MBS2967400.1"/>
    <property type="molecule type" value="Genomic_DNA"/>
</dbReference>
<reference evidence="8 9" key="1">
    <citation type="submission" date="2021-04" db="EMBL/GenBank/DDBJ databases">
        <title>Metabacillus sp. strain KIGAM252 whole genome sequence.</title>
        <authorList>
            <person name="Seo M.-J."/>
            <person name="Cho E.-S."/>
            <person name="Hwang C.Y."/>
            <person name="Yoon D.J."/>
        </authorList>
    </citation>
    <scope>NUCLEOTIDE SEQUENCE [LARGE SCALE GENOMIC DNA]</scope>
    <source>
        <strain evidence="8 9">KIGAM252</strain>
    </source>
</reference>
<sequence length="618" mass="68517">MNNVLRNWRTYAAYFLSSAFSVFVFFTYAVLAFHPELTAARLRDASTGMHFAESIIYVFTFFFILYSMSTFLKTRKKEFGLLIMHGMTKLQLRKLVFLENMIIGMLSVLSGIGAGLLASKGLLMLGSSVIGLTPSLPFYFPQSAIALTLTAFTILFLIISSFTAAVLKGNKLIDLLTGTEKPRPEPKASKIRTGLAAILVLGGYAAAIAAKGVMVVTAMIPVTIAVVIGTYFLFTQASVWIILRLKKNERIYLKRTNIVTFSDLSYRMKDNARMFFIVSIVSTVAFAAIGTLVGFRALMTNGVTQQQPYTFVYQSTAKDQKKAERISQIENGLKGSVYEKLSVAYKQLNDENQAYTFMGQTDYNRAAALWEEPKLSLQEGETAIMQDDLLYPRGLSQKQQPEPVKIDGVFGAAKPQVLNKLLFSMGLFAGDLVILPDQQFAAIKADEKSYTAYRTENPSATLAAGKKLELAFSQKEDPAFLFTSSAVQIEQVTQSINIFLFVGLFIGFVFFAAAGSFLYFRLYADFEGDVKKYQAISKIGLTDKEMKKIVTVQMSLLFFVPAGVAAAHGFVALIALGNMFGTRIWMEITMVLGSFMLIQTVYFLVIRMGYVSKVKQAI</sequence>
<keyword evidence="2 6" id="KW-1003">Cell membrane</keyword>
<dbReference type="PIRSF" id="PIRSF018968">
    <property type="entry name" value="ABC_permease_BceB"/>
    <property type="match status" value="1"/>
</dbReference>
<feature type="transmembrane region" description="Helical" evidence="6">
    <location>
        <begin position="12"/>
        <end position="34"/>
    </location>
</feature>
<gene>
    <name evidence="8" type="ORF">J9317_01165</name>
</gene>
<feature type="transmembrane region" description="Helical" evidence="6">
    <location>
        <begin position="222"/>
        <end position="245"/>
    </location>
</feature>
<comment type="subcellular location">
    <subcellularLocation>
        <location evidence="1 6">Cell membrane</location>
        <topology evidence="1 6">Multi-pass membrane protein</topology>
    </subcellularLocation>
</comment>
<feature type="transmembrane region" description="Helical" evidence="6">
    <location>
        <begin position="138"/>
        <end position="167"/>
    </location>
</feature>
<evidence type="ECO:0000256" key="3">
    <source>
        <dbReference type="ARBA" id="ARBA00022692"/>
    </source>
</evidence>
<comment type="caution">
    <text evidence="8">The sequence shown here is derived from an EMBL/GenBank/DDBJ whole genome shotgun (WGS) entry which is preliminary data.</text>
</comment>
<accession>A0ABS5L9K3</accession>
<feature type="transmembrane region" description="Helical" evidence="6">
    <location>
        <begin position="274"/>
        <end position="299"/>
    </location>
</feature>
<keyword evidence="4 6" id="KW-1133">Transmembrane helix</keyword>
<feature type="domain" description="ABC3 transporter permease C-terminal" evidence="7">
    <location>
        <begin position="55"/>
        <end position="160"/>
    </location>
</feature>
<feature type="transmembrane region" description="Helical" evidence="6">
    <location>
        <begin position="191"/>
        <end position="210"/>
    </location>
</feature>
<protein>
    <submittedName>
        <fullName evidence="8">ABC transporter permease</fullName>
    </submittedName>
</protein>
<feature type="transmembrane region" description="Helical" evidence="6">
    <location>
        <begin position="95"/>
        <end position="118"/>
    </location>
</feature>
<organism evidence="8 9">
    <name type="scientific">Metabacillus flavus</name>
    <dbReference type="NCBI Taxonomy" id="2823519"/>
    <lineage>
        <taxon>Bacteria</taxon>
        <taxon>Bacillati</taxon>
        <taxon>Bacillota</taxon>
        <taxon>Bacilli</taxon>
        <taxon>Bacillales</taxon>
        <taxon>Bacillaceae</taxon>
        <taxon>Metabacillus</taxon>
    </lineage>
</organism>
<feature type="transmembrane region" description="Helical" evidence="6">
    <location>
        <begin position="54"/>
        <end position="74"/>
    </location>
</feature>
<evidence type="ECO:0000256" key="2">
    <source>
        <dbReference type="ARBA" id="ARBA00022475"/>
    </source>
</evidence>
<evidence type="ECO:0000313" key="8">
    <source>
        <dbReference type="EMBL" id="MBS2967400.1"/>
    </source>
</evidence>
<evidence type="ECO:0000256" key="6">
    <source>
        <dbReference type="PIRNR" id="PIRNR018968"/>
    </source>
</evidence>
<dbReference type="Proteomes" id="UP000682403">
    <property type="component" value="Unassembled WGS sequence"/>
</dbReference>
<evidence type="ECO:0000313" key="9">
    <source>
        <dbReference type="Proteomes" id="UP000682403"/>
    </source>
</evidence>
<comment type="similarity">
    <text evidence="6">Belongs to the ABC-4 integral membrane protein family.</text>
</comment>
<dbReference type="InterPro" id="IPR052536">
    <property type="entry name" value="ABC-4_Integral_Memb_Prot"/>
</dbReference>
<evidence type="ECO:0000259" key="7">
    <source>
        <dbReference type="Pfam" id="PF02687"/>
    </source>
</evidence>
<keyword evidence="6" id="KW-0813">Transport</keyword>
<evidence type="ECO:0000256" key="5">
    <source>
        <dbReference type="ARBA" id="ARBA00023136"/>
    </source>
</evidence>
<dbReference type="PANTHER" id="PTHR46795:SF2">
    <property type="entry name" value="ABC TRANSPORTER, PERMEASE PROTEIN"/>
    <property type="match status" value="1"/>
</dbReference>
<dbReference type="InterPro" id="IPR003838">
    <property type="entry name" value="ABC3_permease_C"/>
</dbReference>
<dbReference type="InterPro" id="IPR027022">
    <property type="entry name" value="ABC_permease_BceB-typ"/>
</dbReference>